<gene>
    <name evidence="3" type="ORF">SAMN02910429_00788</name>
</gene>
<evidence type="ECO:0000313" key="4">
    <source>
        <dbReference type="Proteomes" id="UP000182471"/>
    </source>
</evidence>
<dbReference type="RefSeq" id="WP_074730451.1">
    <property type="nucleotide sequence ID" value="NZ_FOGW01000007.1"/>
</dbReference>
<dbReference type="PROSITE" id="PS50887">
    <property type="entry name" value="GGDEF"/>
    <property type="match status" value="1"/>
</dbReference>
<dbReference type="NCBIfam" id="TIGR00254">
    <property type="entry name" value="GGDEF"/>
    <property type="match status" value="1"/>
</dbReference>
<dbReference type="EMBL" id="FOGW01000007">
    <property type="protein sequence ID" value="SER68221.1"/>
    <property type="molecule type" value="Genomic_DNA"/>
</dbReference>
<dbReference type="SMART" id="SM00267">
    <property type="entry name" value="GGDEF"/>
    <property type="match status" value="1"/>
</dbReference>
<organism evidence="3 4">
    <name type="scientific">Lachnobacterium bovis</name>
    <dbReference type="NCBI Taxonomy" id="140626"/>
    <lineage>
        <taxon>Bacteria</taxon>
        <taxon>Bacillati</taxon>
        <taxon>Bacillota</taxon>
        <taxon>Clostridia</taxon>
        <taxon>Lachnospirales</taxon>
        <taxon>Lachnospiraceae</taxon>
        <taxon>Lachnobacterium</taxon>
    </lineage>
</organism>
<dbReference type="PANTHER" id="PTHR45138:SF9">
    <property type="entry name" value="DIGUANYLATE CYCLASE DGCM-RELATED"/>
    <property type="match status" value="1"/>
</dbReference>
<proteinExistence type="predicted"/>
<dbReference type="InterPro" id="IPR043128">
    <property type="entry name" value="Rev_trsase/Diguanyl_cyclase"/>
</dbReference>
<dbReference type="PANTHER" id="PTHR45138">
    <property type="entry name" value="REGULATORY COMPONENTS OF SENSORY TRANSDUCTION SYSTEM"/>
    <property type="match status" value="1"/>
</dbReference>
<dbReference type="Gene3D" id="3.30.70.270">
    <property type="match status" value="1"/>
</dbReference>
<accession>A0A1H9R5U1</accession>
<dbReference type="GO" id="GO:1902201">
    <property type="term" value="P:negative regulation of bacterial-type flagellum-dependent cell motility"/>
    <property type="evidence" value="ECO:0007669"/>
    <property type="project" value="TreeGrafter"/>
</dbReference>
<dbReference type="SUPFAM" id="SSF55073">
    <property type="entry name" value="Nucleotide cyclase"/>
    <property type="match status" value="1"/>
</dbReference>
<keyword evidence="1" id="KW-0472">Membrane</keyword>
<protein>
    <submittedName>
        <fullName evidence="3">Diguanylate cyclase (GGDEF) domain-containing protein</fullName>
    </submittedName>
</protein>
<keyword evidence="1" id="KW-1133">Transmembrane helix</keyword>
<dbReference type="InterPro" id="IPR050469">
    <property type="entry name" value="Diguanylate_Cyclase"/>
</dbReference>
<dbReference type="GO" id="GO:0052621">
    <property type="term" value="F:diguanylate cyclase activity"/>
    <property type="evidence" value="ECO:0007669"/>
    <property type="project" value="TreeGrafter"/>
</dbReference>
<dbReference type="GO" id="GO:0005886">
    <property type="term" value="C:plasma membrane"/>
    <property type="evidence" value="ECO:0007669"/>
    <property type="project" value="TreeGrafter"/>
</dbReference>
<sequence>MANDSFLKNWIIKEHQLSNIHTQFDKKNQQALCTYLSNYKHLYGYNTIFCISNLTKNYYTQYGFNKTLSTKNKYDSWFYNFLNLNKICDIQVDTDEDNNFNVTLFTNYKVIDQNNNVIGVVGSGRTISKFEKEIENFKDNYDLNIYIVNVGNANNSFTGKTKYFKSPKELSKMYNIPSSEFSRIHNKQYTLKNSKQFVSIKHIDDLNWNIVIEKNTSPIYEYFLSKMSHSILYAVILIFLLSAVSTFCLTKLNKSFVIRQNIDELTSLYNYRIFKCEFTKFIHRTHKKYTNSCLFMLDVDNFKTYNDTCGHLYGNDILKFVASKLLDAIGECGICARWGGDEFIGIYYGSAESAQVILDNVNNELKNISTQKISLSIGITTIVKDNKLVNTNKNLSFYTNQADSALYHAKQNGKGRSHIIS</sequence>
<dbReference type="GO" id="GO:0043709">
    <property type="term" value="P:cell adhesion involved in single-species biofilm formation"/>
    <property type="evidence" value="ECO:0007669"/>
    <property type="project" value="TreeGrafter"/>
</dbReference>
<dbReference type="InterPro" id="IPR000160">
    <property type="entry name" value="GGDEF_dom"/>
</dbReference>
<feature type="domain" description="GGDEF" evidence="2">
    <location>
        <begin position="290"/>
        <end position="421"/>
    </location>
</feature>
<dbReference type="AlphaFoldDB" id="A0A1H9R5U1"/>
<keyword evidence="1" id="KW-0812">Transmembrane</keyword>
<reference evidence="4" key="1">
    <citation type="submission" date="2016-10" db="EMBL/GenBank/DDBJ databases">
        <authorList>
            <person name="Varghese N."/>
            <person name="Submissions S."/>
        </authorList>
    </citation>
    <scope>NUCLEOTIDE SEQUENCE [LARGE SCALE GENOMIC DNA]</scope>
    <source>
        <strain evidence="4">S1b</strain>
    </source>
</reference>
<dbReference type="InterPro" id="IPR029787">
    <property type="entry name" value="Nucleotide_cyclase"/>
</dbReference>
<evidence type="ECO:0000313" key="3">
    <source>
        <dbReference type="EMBL" id="SER68221.1"/>
    </source>
</evidence>
<dbReference type="CDD" id="cd01949">
    <property type="entry name" value="GGDEF"/>
    <property type="match status" value="1"/>
</dbReference>
<evidence type="ECO:0000259" key="2">
    <source>
        <dbReference type="PROSITE" id="PS50887"/>
    </source>
</evidence>
<evidence type="ECO:0000256" key="1">
    <source>
        <dbReference type="SAM" id="Phobius"/>
    </source>
</evidence>
<name>A0A1H9R5U1_9FIRM</name>
<dbReference type="Proteomes" id="UP000182471">
    <property type="component" value="Unassembled WGS sequence"/>
</dbReference>
<keyword evidence="4" id="KW-1185">Reference proteome</keyword>
<dbReference type="Pfam" id="PF00990">
    <property type="entry name" value="GGDEF"/>
    <property type="match status" value="1"/>
</dbReference>
<feature type="transmembrane region" description="Helical" evidence="1">
    <location>
        <begin position="231"/>
        <end position="250"/>
    </location>
</feature>